<dbReference type="InterPro" id="IPR004177">
    <property type="entry name" value="DDHD_dom"/>
</dbReference>
<dbReference type="GeneID" id="27337234"/>
<feature type="compositionally biased region" description="Basic and acidic residues" evidence="1">
    <location>
        <begin position="346"/>
        <end position="355"/>
    </location>
</feature>
<reference evidence="3 4" key="1">
    <citation type="submission" date="2015-01" db="EMBL/GenBank/DDBJ databases">
        <title>The Genome Sequence of Exophiala spinifera CBS89968.</title>
        <authorList>
            <consortium name="The Broad Institute Genomics Platform"/>
            <person name="Cuomo C."/>
            <person name="de Hoog S."/>
            <person name="Gorbushina A."/>
            <person name="Stielow B."/>
            <person name="Teixiera M."/>
            <person name="Abouelleil A."/>
            <person name="Chapman S.B."/>
            <person name="Priest M."/>
            <person name="Young S.K."/>
            <person name="Wortman J."/>
            <person name="Nusbaum C."/>
            <person name="Birren B."/>
        </authorList>
    </citation>
    <scope>NUCLEOTIDE SEQUENCE [LARGE SCALE GENOMIC DNA]</scope>
    <source>
        <strain evidence="3 4">CBS 89968</strain>
    </source>
</reference>
<feature type="compositionally biased region" description="Basic and acidic residues" evidence="1">
    <location>
        <begin position="307"/>
        <end position="316"/>
    </location>
</feature>
<feature type="compositionally biased region" description="Basic and acidic residues" evidence="1">
    <location>
        <begin position="388"/>
        <end position="398"/>
    </location>
</feature>
<dbReference type="GO" id="GO:0004620">
    <property type="term" value="F:phospholipase activity"/>
    <property type="evidence" value="ECO:0007669"/>
    <property type="project" value="TreeGrafter"/>
</dbReference>
<name>A0A0D1ZCU8_9EURO</name>
<dbReference type="InterPro" id="IPR058055">
    <property type="entry name" value="PA-PLA1"/>
</dbReference>
<feature type="compositionally biased region" description="Low complexity" evidence="1">
    <location>
        <begin position="852"/>
        <end position="864"/>
    </location>
</feature>
<feature type="region of interest" description="Disordered" evidence="1">
    <location>
        <begin position="771"/>
        <end position="875"/>
    </location>
</feature>
<evidence type="ECO:0000313" key="4">
    <source>
        <dbReference type="Proteomes" id="UP000053328"/>
    </source>
</evidence>
<evidence type="ECO:0000313" key="3">
    <source>
        <dbReference type="EMBL" id="KIW10852.1"/>
    </source>
</evidence>
<dbReference type="OrthoDB" id="431378at2759"/>
<dbReference type="Pfam" id="PF02862">
    <property type="entry name" value="DDHD"/>
    <property type="match status" value="1"/>
</dbReference>
<dbReference type="GO" id="GO:0046872">
    <property type="term" value="F:metal ion binding"/>
    <property type="evidence" value="ECO:0007669"/>
    <property type="project" value="InterPro"/>
</dbReference>
<evidence type="ECO:0000256" key="1">
    <source>
        <dbReference type="SAM" id="MobiDB-lite"/>
    </source>
</evidence>
<dbReference type="InterPro" id="IPR055555">
    <property type="entry name" value="PA-PLA1_DUF7131"/>
</dbReference>
<dbReference type="RefSeq" id="XP_016231068.1">
    <property type="nucleotide sequence ID" value="XM_016384466.1"/>
</dbReference>
<dbReference type="AlphaFoldDB" id="A0A0D1ZCU8"/>
<dbReference type="SMART" id="SM01127">
    <property type="entry name" value="DDHD"/>
    <property type="match status" value="1"/>
</dbReference>
<feature type="compositionally biased region" description="Acidic residues" evidence="1">
    <location>
        <begin position="378"/>
        <end position="387"/>
    </location>
</feature>
<feature type="region of interest" description="Disordered" evidence="1">
    <location>
        <begin position="937"/>
        <end position="956"/>
    </location>
</feature>
<gene>
    <name evidence="3" type="ORF">PV08_10151</name>
</gene>
<dbReference type="VEuPathDB" id="FungiDB:PV08_10151"/>
<dbReference type="Pfam" id="PF23465">
    <property type="entry name" value="DUF7131"/>
    <property type="match status" value="1"/>
</dbReference>
<protein>
    <recommendedName>
        <fullName evidence="2">DDHD domain-containing protein</fullName>
    </recommendedName>
</protein>
<organism evidence="3 4">
    <name type="scientific">Exophiala spinifera</name>
    <dbReference type="NCBI Taxonomy" id="91928"/>
    <lineage>
        <taxon>Eukaryota</taxon>
        <taxon>Fungi</taxon>
        <taxon>Dikarya</taxon>
        <taxon>Ascomycota</taxon>
        <taxon>Pezizomycotina</taxon>
        <taxon>Eurotiomycetes</taxon>
        <taxon>Chaetothyriomycetidae</taxon>
        <taxon>Chaetothyriales</taxon>
        <taxon>Herpotrichiellaceae</taxon>
        <taxon>Exophiala</taxon>
    </lineage>
</organism>
<feature type="compositionally biased region" description="Polar residues" evidence="1">
    <location>
        <begin position="233"/>
        <end position="242"/>
    </location>
</feature>
<dbReference type="PANTHER" id="PTHR23509">
    <property type="entry name" value="PA-PL1 PHOSPHOLIPASE FAMILY"/>
    <property type="match status" value="1"/>
</dbReference>
<dbReference type="Proteomes" id="UP000053328">
    <property type="component" value="Unassembled WGS sequence"/>
</dbReference>
<proteinExistence type="predicted"/>
<dbReference type="PROSITE" id="PS51043">
    <property type="entry name" value="DDHD"/>
    <property type="match status" value="1"/>
</dbReference>
<dbReference type="InterPro" id="IPR057826">
    <property type="entry name" value="WWE_C20G8.02"/>
</dbReference>
<dbReference type="HOGENOM" id="CLU_007365_1_0_1"/>
<feature type="region of interest" description="Disordered" evidence="1">
    <location>
        <begin position="307"/>
        <end position="398"/>
    </location>
</feature>
<dbReference type="GO" id="GO:0005737">
    <property type="term" value="C:cytoplasm"/>
    <property type="evidence" value="ECO:0007669"/>
    <property type="project" value="TreeGrafter"/>
</dbReference>
<feature type="region of interest" description="Disordered" evidence="1">
    <location>
        <begin position="208"/>
        <end position="242"/>
    </location>
</feature>
<dbReference type="PANTHER" id="PTHR23509:SF10">
    <property type="entry name" value="LD21067P"/>
    <property type="match status" value="1"/>
</dbReference>
<dbReference type="STRING" id="91928.A0A0D1ZCU8"/>
<sequence length="956" mass="105699">MAESSRPASSFLGSITSWSRSSTPPPRSPLPKSSEEPPGLKQSTGLDHTINLRPSPSLRRYPKDCPPLKTRWFYAVDVAKRKPFAAETKSEEKAKPPQVPKKLVPFSASDSAAIEKAFQSLDSDEEAQRDSSGITSTKVPVNEDYLFDVHIEKRELEPAYWLGPVYEVRRGSWFYSDGSSLKPCDENLANQLEEGYLKVAPWRRIGLTGQRSTSQPRSRPASAVFDGTAHSAEPSQDENQSTASNTYRLFGSHMNTTVTYQDATVAYLSTDDFLSRMSNTVYGRFVGYGGTKVVRGWTDLKVVDGKSTDTKVDSKATDGTSTKEKRRSAKIPSEAIPVVDENVEQEPERPRRTALERQLSSLAGMPDSQDSQRQAEEDAREEEEREMEDAREKDGEDQARQIDHLVLVTHGIGQRLGLRLDSINFIHDVNTLRKSMKAVFGSAPDLQALSGDPKNCRVQVLPVCWRHLLDFPKQSLKQNRKEFDLGDADDDFDDEYPSLQDITVEGVPAVRNLITDLAMDVLLYQSAYREHIASIVQKEANRVYQLFKQRTGFFGKVSFCGHSLGSAILFDILCRQEEASKTRPRRVSSKTSREFNVEQKDLKLDFDVENFFCIGSPIALFQMLKGRTIAARSTLGITTFGAGAVPTSPFDPDPMLNDPFDNSLKPPGAGAARDIIPISTSSPKCNELFNIFHPTDPIAYRMEPLISPAMAQLKSQPLPYTKKGLFAAPGIANVTARMGQQVMSSWYNLTSGVASSLINRSLGITGEEQALPQDKGKASGGVTAAPTPTPASVQNLPIASDKRQQELANMAKSASPTEQAPTLIDSEIETLYSGFQKRRRSHASTEGGEEGSSGQSTAAADAAASEYHLSQERARKLKREEMKVRALNSNGRVDYHIQEGMFDVSLLASIASHLSYWADEDVNHFMIGQMLKTRRHDNTSLSTTASIRGRDGRSSW</sequence>
<accession>A0A0D1ZCU8</accession>
<feature type="compositionally biased region" description="Polar residues" evidence="1">
    <location>
        <begin position="1"/>
        <end position="15"/>
    </location>
</feature>
<feature type="domain" description="DDHD" evidence="2">
    <location>
        <begin position="604"/>
        <end position="932"/>
    </location>
</feature>
<evidence type="ECO:0000259" key="2">
    <source>
        <dbReference type="PROSITE" id="PS51043"/>
    </source>
</evidence>
<dbReference type="Pfam" id="PF23463">
    <property type="entry name" value="WWE_2"/>
    <property type="match status" value="1"/>
</dbReference>
<keyword evidence="4" id="KW-1185">Reference proteome</keyword>
<feature type="region of interest" description="Disordered" evidence="1">
    <location>
        <begin position="1"/>
        <end position="66"/>
    </location>
</feature>
<dbReference type="EMBL" id="KN847499">
    <property type="protein sequence ID" value="KIW10852.1"/>
    <property type="molecule type" value="Genomic_DNA"/>
</dbReference>